<dbReference type="AlphaFoldDB" id="A0A0H5R5X8"/>
<dbReference type="SUPFAM" id="SSF48452">
    <property type="entry name" value="TPR-like"/>
    <property type="match status" value="1"/>
</dbReference>
<evidence type="ECO:0000256" key="3">
    <source>
        <dbReference type="ARBA" id="ARBA00022917"/>
    </source>
</evidence>
<proteinExistence type="predicted"/>
<dbReference type="InterPro" id="IPR011990">
    <property type="entry name" value="TPR-like_helical_dom_sf"/>
</dbReference>
<evidence type="ECO:0008006" key="5">
    <source>
        <dbReference type="Google" id="ProtNLM"/>
    </source>
</evidence>
<keyword evidence="1" id="KW-0963">Cytoplasm</keyword>
<dbReference type="InterPro" id="IPR019382">
    <property type="entry name" value="eIF3l"/>
</dbReference>
<dbReference type="PANTHER" id="PTHR13242:SF0">
    <property type="entry name" value="EUKARYOTIC TRANSLATION INITIATION FACTOR 3 SUBUNIT L"/>
    <property type="match status" value="1"/>
</dbReference>
<accession>A0A0H5R5X8</accession>
<keyword evidence="2" id="KW-0396">Initiation factor</keyword>
<evidence type="ECO:0000256" key="2">
    <source>
        <dbReference type="ARBA" id="ARBA00022540"/>
    </source>
</evidence>
<protein>
    <recommendedName>
        <fullName evidence="5">Eukaryotic translation initiation factor 3 subunit L</fullName>
    </recommendedName>
</protein>
<sequence length="501" mass="56235">DFRRLNSRLYSSRDLIMFESGVGNPNNEWAVPDAVRSFVNNLHRAVSECHLNNIVDLYAIQYFKVTERFFKASPWPTADLIADRLQLDSTFLILYRELYYRHLCNNRDCGASISDRVAAYHNYLSLFDRLLKQSDSEPSLQLPGIWLWDLVHEFVLQKFAFDLATVSADHDELAELAANPTAWSLPVVLQYLHAIVAKGRLPLQLNPDVDATDSGDKGVGIAVSTRTLAYHALIALALVHMRLGDYQTALDTLAPIESRRSSAMSKIFSLSSTMYYIVGYSSLMLQRFPDAVRSFSLLIAYAANSKASSVHRAHELASGFASAVPLQDQAAALLAIALSVSPSSRVDESVLAIVKEEYADEMLEMEVGAPEIVHRLFDYGSPVLLAEVGPHASEVRQARFAIFNRDISRRQFLNGIDLFLKLYTTIPIAKLASNMDRSDLMQQLLSRKTLAGSATSTLDFYIDGDDVHVTYTKPPLRHQEFFVRNVHKLNEMVRDVERIVA</sequence>
<dbReference type="GO" id="GO:0005852">
    <property type="term" value="C:eukaryotic translation initiation factor 3 complex"/>
    <property type="evidence" value="ECO:0007669"/>
    <property type="project" value="InterPro"/>
</dbReference>
<evidence type="ECO:0000256" key="1">
    <source>
        <dbReference type="ARBA" id="ARBA00022490"/>
    </source>
</evidence>
<dbReference type="EMBL" id="HACM01009113">
    <property type="protein sequence ID" value="CRZ09555.1"/>
    <property type="molecule type" value="Transcribed_RNA"/>
</dbReference>
<dbReference type="Pfam" id="PF10255">
    <property type="entry name" value="Paf67"/>
    <property type="match status" value="1"/>
</dbReference>
<keyword evidence="3" id="KW-0648">Protein biosynthesis</keyword>
<dbReference type="PANTHER" id="PTHR13242">
    <property type="entry name" value="EUKARYOTIC TRANSLATION INITIATION FACTOR 3"/>
    <property type="match status" value="1"/>
</dbReference>
<dbReference type="GO" id="GO:0003743">
    <property type="term" value="F:translation initiation factor activity"/>
    <property type="evidence" value="ECO:0007669"/>
    <property type="project" value="UniProtKB-KW"/>
</dbReference>
<evidence type="ECO:0000313" key="4">
    <source>
        <dbReference type="EMBL" id="CRZ09555.1"/>
    </source>
</evidence>
<organism evidence="4">
    <name type="scientific">Spongospora subterranea</name>
    <dbReference type="NCBI Taxonomy" id="70186"/>
    <lineage>
        <taxon>Eukaryota</taxon>
        <taxon>Sar</taxon>
        <taxon>Rhizaria</taxon>
        <taxon>Endomyxa</taxon>
        <taxon>Phytomyxea</taxon>
        <taxon>Plasmodiophorida</taxon>
        <taxon>Plasmodiophoridae</taxon>
        <taxon>Spongospora</taxon>
    </lineage>
</organism>
<reference evidence="4" key="1">
    <citation type="submission" date="2015-04" db="EMBL/GenBank/DDBJ databases">
        <title>The genome sequence of the plant pathogenic Rhizarian Plasmodiophora brassicae reveals insights in its biotrophic life cycle and the origin of chitin synthesis.</title>
        <authorList>
            <person name="Schwelm A."/>
            <person name="Fogelqvist J."/>
            <person name="Knaust A."/>
            <person name="Julke S."/>
            <person name="Lilja T."/>
            <person name="Dhandapani V."/>
            <person name="Bonilla-Rosso G."/>
            <person name="Karlsson M."/>
            <person name="Shevchenko A."/>
            <person name="Choi S.R."/>
            <person name="Kim H.G."/>
            <person name="Park J.Y."/>
            <person name="Lim Y.P."/>
            <person name="Ludwig-Muller J."/>
            <person name="Dixelius C."/>
        </authorList>
    </citation>
    <scope>NUCLEOTIDE SEQUENCE</scope>
    <source>
        <tissue evidence="4">Potato root galls</tissue>
    </source>
</reference>
<feature type="non-terminal residue" evidence="4">
    <location>
        <position position="1"/>
    </location>
</feature>
<name>A0A0H5R5X8_9EUKA</name>